<dbReference type="EMBL" id="UYRT01089061">
    <property type="protein sequence ID" value="VDN34479.1"/>
    <property type="molecule type" value="Genomic_DNA"/>
</dbReference>
<organism evidence="13">
    <name type="scientific">Gongylonema pulchrum</name>
    <dbReference type="NCBI Taxonomy" id="637853"/>
    <lineage>
        <taxon>Eukaryota</taxon>
        <taxon>Metazoa</taxon>
        <taxon>Ecdysozoa</taxon>
        <taxon>Nematoda</taxon>
        <taxon>Chromadorea</taxon>
        <taxon>Rhabditida</taxon>
        <taxon>Spirurina</taxon>
        <taxon>Spiruromorpha</taxon>
        <taxon>Spiruroidea</taxon>
        <taxon>Gongylonematidae</taxon>
        <taxon>Gongylonema</taxon>
    </lineage>
</organism>
<gene>
    <name evidence="11" type="ORF">GPUH_LOCUS19746</name>
</gene>
<dbReference type="PANTHER" id="PTHR10169">
    <property type="entry name" value="DNA TOPOISOMERASE/GYRASE"/>
    <property type="match status" value="1"/>
</dbReference>
<comment type="catalytic activity">
    <reaction evidence="1 9">
        <text>ATP-dependent breakage, passage and rejoining of double-stranded DNA.</text>
        <dbReference type="EC" id="5.6.2.2"/>
    </reaction>
</comment>
<dbReference type="GO" id="GO:0006265">
    <property type="term" value="P:DNA topological change"/>
    <property type="evidence" value="ECO:0007669"/>
    <property type="project" value="UniProtKB-UniRule"/>
</dbReference>
<evidence type="ECO:0000256" key="3">
    <source>
        <dbReference type="ARBA" id="ARBA00011080"/>
    </source>
</evidence>
<comment type="cofactor">
    <cofactor evidence="2">
        <name>Mg(2+)</name>
        <dbReference type="ChEBI" id="CHEBI:18420"/>
    </cofactor>
</comment>
<proteinExistence type="inferred from homology"/>
<comment type="subunit">
    <text evidence="9">Homodimer.</text>
</comment>
<evidence type="ECO:0000256" key="9">
    <source>
        <dbReference type="RuleBase" id="RU362094"/>
    </source>
</evidence>
<dbReference type="GO" id="GO:0005634">
    <property type="term" value="C:nucleus"/>
    <property type="evidence" value="ECO:0007669"/>
    <property type="project" value="TreeGrafter"/>
</dbReference>
<keyword evidence="8 9" id="KW-0413">Isomerase</keyword>
<name>A0A183EFK7_9BILA</name>
<dbReference type="InterPro" id="IPR001241">
    <property type="entry name" value="Topo_IIA"/>
</dbReference>
<dbReference type="InterPro" id="IPR050634">
    <property type="entry name" value="DNA_Topoisomerase_II"/>
</dbReference>
<dbReference type="EC" id="5.6.2.2" evidence="9"/>
<dbReference type="AlphaFoldDB" id="A0A183EFK7"/>
<evidence type="ECO:0000256" key="7">
    <source>
        <dbReference type="ARBA" id="ARBA00023125"/>
    </source>
</evidence>
<reference evidence="11 12" key="2">
    <citation type="submission" date="2018-11" db="EMBL/GenBank/DDBJ databases">
        <authorList>
            <consortium name="Pathogen Informatics"/>
        </authorList>
    </citation>
    <scope>NUCLEOTIDE SEQUENCE [LARGE SCALE GENOMIC DNA]</scope>
</reference>
<evidence type="ECO:0000313" key="13">
    <source>
        <dbReference type="WBParaSite" id="GPUH_0001977301-mRNA-1"/>
    </source>
</evidence>
<evidence type="ECO:0000313" key="11">
    <source>
        <dbReference type="EMBL" id="VDN34479.1"/>
    </source>
</evidence>
<dbReference type="Proteomes" id="UP000271098">
    <property type="component" value="Unassembled WGS sequence"/>
</dbReference>
<dbReference type="GO" id="GO:0003677">
    <property type="term" value="F:DNA binding"/>
    <property type="evidence" value="ECO:0007669"/>
    <property type="project" value="UniProtKB-UniRule"/>
</dbReference>
<dbReference type="SUPFAM" id="SSF56719">
    <property type="entry name" value="Type II DNA topoisomerase"/>
    <property type="match status" value="1"/>
</dbReference>
<dbReference type="Gene3D" id="3.40.50.670">
    <property type="match status" value="1"/>
</dbReference>
<dbReference type="InterPro" id="IPR013760">
    <property type="entry name" value="Topo_IIA-like_dom_sf"/>
</dbReference>
<evidence type="ECO:0000256" key="5">
    <source>
        <dbReference type="ARBA" id="ARBA00022840"/>
    </source>
</evidence>
<dbReference type="Pfam" id="PF00204">
    <property type="entry name" value="DNA_gyraseB"/>
    <property type="match status" value="1"/>
</dbReference>
<evidence type="ECO:0000256" key="4">
    <source>
        <dbReference type="ARBA" id="ARBA00022741"/>
    </source>
</evidence>
<dbReference type="GO" id="GO:0003918">
    <property type="term" value="F:DNA topoisomerase type II (double strand cut, ATP-hydrolyzing) activity"/>
    <property type="evidence" value="ECO:0007669"/>
    <property type="project" value="UniProtKB-UniRule"/>
</dbReference>
<dbReference type="InterPro" id="IPR013506">
    <property type="entry name" value="Topo_IIA_bsu_dom2"/>
</dbReference>
<feature type="domain" description="DNA topoisomerase type IIA subunit B" evidence="10">
    <location>
        <begin position="3"/>
        <end position="165"/>
    </location>
</feature>
<dbReference type="GO" id="GO:0000819">
    <property type="term" value="P:sister chromatid segregation"/>
    <property type="evidence" value="ECO:0007669"/>
    <property type="project" value="TreeGrafter"/>
</dbReference>
<evidence type="ECO:0000256" key="2">
    <source>
        <dbReference type="ARBA" id="ARBA00001946"/>
    </source>
</evidence>
<sequence>VQGFKHYVDQYAKHNVDSQGEPHKVVYESVNNRWEVALTISDKGFQQVSFANSIATTKGGRHVDYVVDQITSKLIDVIKKKIGKTGGINVKPFQIKNHMWVFVNALIENPTFDSQTKETMTLQSKSFGSKCELSDKFVQAALKCGIVEAIMAWVRFKQQETLDKKCSSKKTSKLKGDSAKSLAVSGLGVVGRDKYGVFPLRGKMLNVREGNHKQYEKDEEMKTLRYGKVMVMADQVSFFSK</sequence>
<dbReference type="SUPFAM" id="SSF54211">
    <property type="entry name" value="Ribosomal protein S5 domain 2-like"/>
    <property type="match status" value="1"/>
</dbReference>
<keyword evidence="6 9" id="KW-0799">Topoisomerase</keyword>
<dbReference type="GO" id="GO:0005524">
    <property type="term" value="F:ATP binding"/>
    <property type="evidence" value="ECO:0007669"/>
    <property type="project" value="UniProtKB-UniRule"/>
</dbReference>
<keyword evidence="7 9" id="KW-0238">DNA-binding</keyword>
<keyword evidence="4 9" id="KW-0547">Nucleotide-binding</keyword>
<dbReference type="InterPro" id="IPR014721">
    <property type="entry name" value="Ribsml_uS5_D2-typ_fold_subgr"/>
</dbReference>
<evidence type="ECO:0000313" key="12">
    <source>
        <dbReference type="Proteomes" id="UP000271098"/>
    </source>
</evidence>
<dbReference type="CDD" id="cd03481">
    <property type="entry name" value="TopoIIA_Trans_ScTopoIIA"/>
    <property type="match status" value="1"/>
</dbReference>
<dbReference type="InterPro" id="IPR020568">
    <property type="entry name" value="Ribosomal_Su5_D2-typ_SF"/>
</dbReference>
<evidence type="ECO:0000256" key="6">
    <source>
        <dbReference type="ARBA" id="ARBA00023029"/>
    </source>
</evidence>
<evidence type="ECO:0000256" key="8">
    <source>
        <dbReference type="ARBA" id="ARBA00023235"/>
    </source>
</evidence>
<dbReference type="SMART" id="SM00433">
    <property type="entry name" value="TOP2c"/>
    <property type="match status" value="1"/>
</dbReference>
<evidence type="ECO:0000259" key="10">
    <source>
        <dbReference type="Pfam" id="PF00204"/>
    </source>
</evidence>
<dbReference type="GO" id="GO:0000712">
    <property type="term" value="P:resolution of meiotic recombination intermediates"/>
    <property type="evidence" value="ECO:0007669"/>
    <property type="project" value="TreeGrafter"/>
</dbReference>
<dbReference type="Gene3D" id="3.30.230.10">
    <property type="match status" value="1"/>
</dbReference>
<protein>
    <recommendedName>
        <fullName evidence="9">DNA topoisomerase 2</fullName>
        <ecNumber evidence="9">5.6.2.2</ecNumber>
    </recommendedName>
</protein>
<comment type="function">
    <text evidence="9">Control of topological states of DNA by transient breakage and subsequent rejoining of DNA strands. Topoisomerase II makes double-strand breaks.</text>
</comment>
<dbReference type="PANTHER" id="PTHR10169:SF38">
    <property type="entry name" value="DNA TOPOISOMERASE 2"/>
    <property type="match status" value="1"/>
</dbReference>
<comment type="similarity">
    <text evidence="3 9">Belongs to the type II topoisomerase family.</text>
</comment>
<dbReference type="InterPro" id="IPR013759">
    <property type="entry name" value="Topo_IIA_B_C"/>
</dbReference>
<dbReference type="OrthoDB" id="5850017at2759"/>
<dbReference type="WBParaSite" id="GPUH_0001977301-mRNA-1">
    <property type="protein sequence ID" value="GPUH_0001977301-mRNA-1"/>
    <property type="gene ID" value="GPUH_0001977301"/>
</dbReference>
<keyword evidence="12" id="KW-1185">Reference proteome</keyword>
<dbReference type="FunFam" id="3.30.230.10:FF:000008">
    <property type="entry name" value="DNA topoisomerase 2"/>
    <property type="match status" value="1"/>
</dbReference>
<keyword evidence="5 9" id="KW-0067">ATP-binding</keyword>
<evidence type="ECO:0000256" key="1">
    <source>
        <dbReference type="ARBA" id="ARBA00000185"/>
    </source>
</evidence>
<reference evidence="13" key="1">
    <citation type="submission" date="2016-06" db="UniProtKB">
        <authorList>
            <consortium name="WormBaseParasite"/>
        </authorList>
    </citation>
    <scope>IDENTIFICATION</scope>
</reference>
<accession>A0A183EFK7</accession>